<dbReference type="Gene3D" id="3.30.70.100">
    <property type="match status" value="1"/>
</dbReference>
<dbReference type="Pfam" id="PF03992">
    <property type="entry name" value="ABM"/>
    <property type="match status" value="1"/>
</dbReference>
<feature type="domain" description="ABM" evidence="1">
    <location>
        <begin position="6"/>
        <end position="94"/>
    </location>
</feature>
<evidence type="ECO:0000259" key="1">
    <source>
        <dbReference type="PROSITE" id="PS51725"/>
    </source>
</evidence>
<comment type="caution">
    <text evidence="2">The sequence shown here is derived from an EMBL/GenBank/DDBJ whole genome shotgun (WGS) entry which is preliminary data.</text>
</comment>
<dbReference type="InterPro" id="IPR050744">
    <property type="entry name" value="AI-2_Isomerase_LsrG"/>
</dbReference>
<evidence type="ECO:0000313" key="3">
    <source>
        <dbReference type="Proteomes" id="UP001139700"/>
    </source>
</evidence>
<keyword evidence="2" id="KW-0560">Oxidoreductase</keyword>
<dbReference type="SUPFAM" id="SSF54909">
    <property type="entry name" value="Dimeric alpha+beta barrel"/>
    <property type="match status" value="1"/>
</dbReference>
<dbReference type="InterPro" id="IPR011008">
    <property type="entry name" value="Dimeric_a/b-barrel"/>
</dbReference>
<dbReference type="Proteomes" id="UP001139700">
    <property type="component" value="Unassembled WGS sequence"/>
</dbReference>
<organism evidence="2 3">
    <name type="scientific">Dyadobacter fanqingshengii</name>
    <dbReference type="NCBI Taxonomy" id="2906443"/>
    <lineage>
        <taxon>Bacteria</taxon>
        <taxon>Pseudomonadati</taxon>
        <taxon>Bacteroidota</taxon>
        <taxon>Cytophagia</taxon>
        <taxon>Cytophagales</taxon>
        <taxon>Spirosomataceae</taxon>
        <taxon>Dyadobacter</taxon>
    </lineage>
</organism>
<dbReference type="GO" id="GO:0004497">
    <property type="term" value="F:monooxygenase activity"/>
    <property type="evidence" value="ECO:0007669"/>
    <property type="project" value="UniProtKB-KW"/>
</dbReference>
<gene>
    <name evidence="2" type="ORF">LXM24_06445</name>
</gene>
<keyword evidence="2" id="KW-0503">Monooxygenase</keyword>
<keyword evidence="3" id="KW-1185">Reference proteome</keyword>
<name>A0A9X1PAC4_9BACT</name>
<proteinExistence type="predicted"/>
<dbReference type="PROSITE" id="PS51725">
    <property type="entry name" value="ABM"/>
    <property type="match status" value="1"/>
</dbReference>
<dbReference type="PANTHER" id="PTHR33336:SF3">
    <property type="entry name" value="ABM DOMAIN-CONTAINING PROTEIN"/>
    <property type="match status" value="1"/>
</dbReference>
<dbReference type="PANTHER" id="PTHR33336">
    <property type="entry name" value="QUINOL MONOOXYGENASE YGIN-RELATED"/>
    <property type="match status" value="1"/>
</dbReference>
<accession>A0A9X1PAC4</accession>
<reference evidence="2" key="1">
    <citation type="submission" date="2021-12" db="EMBL/GenBank/DDBJ databases">
        <title>Novel species in genus Dyadobacter.</title>
        <authorList>
            <person name="Ma C."/>
        </authorList>
    </citation>
    <scope>NUCLEOTIDE SEQUENCE</scope>
    <source>
        <strain evidence="2">CY399</strain>
    </source>
</reference>
<evidence type="ECO:0000313" key="2">
    <source>
        <dbReference type="EMBL" id="MCF0039720.1"/>
    </source>
</evidence>
<dbReference type="EMBL" id="JAJTTA010000002">
    <property type="protein sequence ID" value="MCF0039720.1"/>
    <property type="molecule type" value="Genomic_DNA"/>
</dbReference>
<sequence>MRKNPIILFAKWQVKKGHLDSVLNLLTEVSQKSENEAGNLFYDLYQSHNNPDMLIFCEGYADDASLASHQKSEHFQRIVIDEIAPMLEEVEVILTAPVQLDI</sequence>
<dbReference type="AlphaFoldDB" id="A0A9X1PAC4"/>
<dbReference type="RefSeq" id="WP_234612160.1">
    <property type="nucleotide sequence ID" value="NZ_CP098806.1"/>
</dbReference>
<dbReference type="InterPro" id="IPR007138">
    <property type="entry name" value="ABM_dom"/>
</dbReference>
<protein>
    <submittedName>
        <fullName evidence="2">Antibiotic biosynthesis monooxygenase</fullName>
    </submittedName>
</protein>